<sequence length="373" mass="42141">MASKEKKAAARKRIASSPRDPTRAPPPPAVASPPTTMAPPPPQAAAPPQRPPPYAAWGLLPGGYVNLLQQPHFPTSSQSFGENTHFVDFTNSYSPQSPATTPTNNTSKTPNVSIDIEDDDRAEANNTLKKRYWSHNEEVALANAWLNISKDPIHGNDKKGDSFWKQITEEYNRNMPDRRRDTNQLKVNWSRLSKTINEFNGYWVSVSRMNKSGYSDDQLMDAAQHMILKNEPKWCSHVAQLEKEKSKTIHIDIGDDKEERPMGRGVAKEQRKGKRKVEHVMDGIVILGEHINKIVEVTQERRKEREKVTQDQLEISRAALDVAKQQKEAKKFLEAYAALLVQDTTHMSEEAKASREKTLILMQNKMAANFGQN</sequence>
<dbReference type="PANTHER" id="PTHR44947:SF1">
    <property type="entry name" value="OS11G0303800 PROTEIN"/>
    <property type="match status" value="1"/>
</dbReference>
<accession>A0A8T0TIP5</accession>
<comment type="caution">
    <text evidence="2">The sequence shown here is derived from an EMBL/GenBank/DDBJ whole genome shotgun (WGS) entry which is preliminary data.</text>
</comment>
<feature type="region of interest" description="Disordered" evidence="1">
    <location>
        <begin position="1"/>
        <end position="54"/>
    </location>
</feature>
<feature type="region of interest" description="Disordered" evidence="1">
    <location>
        <begin position="86"/>
        <end position="116"/>
    </location>
</feature>
<reference evidence="2" key="1">
    <citation type="submission" date="2020-05" db="EMBL/GenBank/DDBJ databases">
        <title>WGS assembly of Panicum virgatum.</title>
        <authorList>
            <person name="Lovell J.T."/>
            <person name="Jenkins J."/>
            <person name="Shu S."/>
            <person name="Juenger T.E."/>
            <person name="Schmutz J."/>
        </authorList>
    </citation>
    <scope>NUCLEOTIDE SEQUENCE</scope>
    <source>
        <strain evidence="2">AP13</strain>
    </source>
</reference>
<feature type="compositionally biased region" description="Pro residues" evidence="1">
    <location>
        <begin position="23"/>
        <end position="54"/>
    </location>
</feature>
<keyword evidence="3" id="KW-1185">Reference proteome</keyword>
<name>A0A8T0TIP5_PANVG</name>
<gene>
    <name evidence="2" type="ORF">PVAP13_4KG139650</name>
</gene>
<proteinExistence type="predicted"/>
<dbReference type="Proteomes" id="UP000823388">
    <property type="component" value="Chromosome 4K"/>
</dbReference>
<dbReference type="EMBL" id="CM029043">
    <property type="protein sequence ID" value="KAG2611762.1"/>
    <property type="molecule type" value="Genomic_DNA"/>
</dbReference>
<organism evidence="2 3">
    <name type="scientific">Panicum virgatum</name>
    <name type="common">Blackwell switchgrass</name>
    <dbReference type="NCBI Taxonomy" id="38727"/>
    <lineage>
        <taxon>Eukaryota</taxon>
        <taxon>Viridiplantae</taxon>
        <taxon>Streptophyta</taxon>
        <taxon>Embryophyta</taxon>
        <taxon>Tracheophyta</taxon>
        <taxon>Spermatophyta</taxon>
        <taxon>Magnoliopsida</taxon>
        <taxon>Liliopsida</taxon>
        <taxon>Poales</taxon>
        <taxon>Poaceae</taxon>
        <taxon>PACMAD clade</taxon>
        <taxon>Panicoideae</taxon>
        <taxon>Panicodae</taxon>
        <taxon>Paniceae</taxon>
        <taxon>Panicinae</taxon>
        <taxon>Panicum</taxon>
        <taxon>Panicum sect. Hiantes</taxon>
    </lineage>
</organism>
<evidence type="ECO:0000313" key="2">
    <source>
        <dbReference type="EMBL" id="KAG2611762.1"/>
    </source>
</evidence>
<evidence type="ECO:0000313" key="3">
    <source>
        <dbReference type="Proteomes" id="UP000823388"/>
    </source>
</evidence>
<evidence type="ECO:0000256" key="1">
    <source>
        <dbReference type="SAM" id="MobiDB-lite"/>
    </source>
</evidence>
<protein>
    <recommendedName>
        <fullName evidence="4">Myb-like domain-containing protein</fullName>
    </recommendedName>
</protein>
<dbReference type="PANTHER" id="PTHR44947">
    <property type="entry name" value="OS05G0501001 PROTEIN"/>
    <property type="match status" value="1"/>
</dbReference>
<feature type="compositionally biased region" description="Low complexity" evidence="1">
    <location>
        <begin position="94"/>
        <end position="113"/>
    </location>
</feature>
<evidence type="ECO:0008006" key="4">
    <source>
        <dbReference type="Google" id="ProtNLM"/>
    </source>
</evidence>
<dbReference type="AlphaFoldDB" id="A0A8T0TIP5"/>